<sequence length="1164" mass="127964">MPGPTDKPALELQDGAYTPSESLPKPSGGRHRRYPTTKRKRTVRTDAAKIPLAQGTMDTLTALKKEGEIAEASRSISGADLKLSDIDTQNNAPKGKEIKRYNVREKLRGKLDGLQELKGASSPTDCSNKEDSVRKDLILEDSRSITKNSMGKEPHIPSAANRHSEEQQPRSSDAREGPLPTNHKNGEERAENVRGLALTTAPVHVQQLAGSEPSAATHQMSAPKKKVQLFTLNGRSYGRISNNQISPDVTGIAFHVSPTPSAAGGRRSRGFQPSEVNKPNQDANQDYGPAAKVPSTEAPTHAEVSTNLQTTKITESLETPTATKALTPPDDPISHPEVQLHDDESVNHMSQTPAQTATMHVSHLEFDAVDAGTVPKSNVSEVHIITQERQSYCWSKAAPTPATTPGWDNGTTDLNTPAWMLRDAQLSELPNAPKRANLANLPEYKFPGSGKKKQDTPSSSFDRQATSRGRSGVPPVLPQVTNSLPKWSSTQMQNFPPLQNKPQAQDSLKAETTEAKNNKALEQALVEPQVVEPAMQAKQESTNIPPHLKAPHDPLKIIAKAEAKLFEEGEKVPPHLRKAVIPSMSAAQNETVLEDRTGKQTITAMQNYYVPPHQRHITGKSNTITMPSSHQGGSGDQPAMNVAKEVIAVLPVPGREEKVALAVQAKPSDDKEIVRPTQSDSYEVTNNSTDQEMAVPPHLRATKTTSIPAAKVKMPTTEAKPEIDHSLGPKLITTNGLHNNALKAVILSRQNGKTGLYSNGGAFARGSESAVRAGKKPATNGHFVNHDSGLVGWDGKMVAPPIGNDWDYRQHYDPSGRERFSVIEAWREEQATDPGAKALRLDTDSPDFQTGSGLAGGMQSFMSPIDEAHHEAIPNNDDFTQARREQNAAAVIEAMKAKPSANSTSPKSEKDKVRTRKEQMSFLKEQNNNRMILPSQYAPKANIYLRPAEHKDMRQCADIYNYYVQETDSAPEFKPVDEIHWRDRLQEAQDEGNPFIVAIHMGQKRENNVQNIRRKKQETVVGFAAATDFGLQRTCYRFTKEMDLWVHKDHLRQGIGRTMLDRMLSAMDPGYNLLECAPLLGDYQLDHWVGGGHCITKAILINILHSDGETADVEWKKKLLSSDRNNFQYAGSLTKVGRNKNKKPDASVETIENRCRLNFGDFSQ</sequence>
<dbReference type="Gene3D" id="3.40.630.30">
    <property type="match status" value="1"/>
</dbReference>
<dbReference type="SUPFAM" id="SSF55729">
    <property type="entry name" value="Acyl-CoA N-acyltransferases (Nat)"/>
    <property type="match status" value="1"/>
</dbReference>
<dbReference type="Pfam" id="PF00583">
    <property type="entry name" value="Acetyltransf_1"/>
    <property type="match status" value="1"/>
</dbReference>
<accession>A0AAD9YZ91</accession>
<gene>
    <name evidence="3" type="ORF">OEA41_004777</name>
</gene>
<organism evidence="3 4">
    <name type="scientific">Lepraria neglecta</name>
    <dbReference type="NCBI Taxonomy" id="209136"/>
    <lineage>
        <taxon>Eukaryota</taxon>
        <taxon>Fungi</taxon>
        <taxon>Dikarya</taxon>
        <taxon>Ascomycota</taxon>
        <taxon>Pezizomycotina</taxon>
        <taxon>Lecanoromycetes</taxon>
        <taxon>OSLEUM clade</taxon>
        <taxon>Lecanoromycetidae</taxon>
        <taxon>Lecanorales</taxon>
        <taxon>Lecanorineae</taxon>
        <taxon>Stereocaulaceae</taxon>
        <taxon>Lepraria</taxon>
    </lineage>
</organism>
<feature type="region of interest" description="Disordered" evidence="1">
    <location>
        <begin position="895"/>
        <end position="914"/>
    </location>
</feature>
<feature type="compositionally biased region" description="Polar residues" evidence="1">
    <location>
        <begin position="274"/>
        <end position="284"/>
    </location>
</feature>
<name>A0AAD9YZ91_9LECA</name>
<dbReference type="AlphaFoldDB" id="A0AAD9YZ91"/>
<evidence type="ECO:0000313" key="3">
    <source>
        <dbReference type="EMBL" id="KAK3168330.1"/>
    </source>
</evidence>
<dbReference type="CDD" id="cd04301">
    <property type="entry name" value="NAT_SF"/>
    <property type="match status" value="1"/>
</dbReference>
<feature type="region of interest" description="Disordered" evidence="1">
    <location>
        <begin position="113"/>
        <end position="194"/>
    </location>
</feature>
<reference evidence="3" key="1">
    <citation type="submission" date="2022-11" db="EMBL/GenBank/DDBJ databases">
        <title>Chromosomal genome sequence assembly and mating type (MAT) locus characterization of the leprose asexual lichenized fungus Lepraria neglecta (Nyl.) Erichsen.</title>
        <authorList>
            <person name="Allen J.L."/>
            <person name="Pfeffer B."/>
        </authorList>
    </citation>
    <scope>NUCLEOTIDE SEQUENCE</scope>
    <source>
        <strain evidence="3">Allen 5258</strain>
    </source>
</reference>
<evidence type="ECO:0000313" key="4">
    <source>
        <dbReference type="Proteomes" id="UP001276659"/>
    </source>
</evidence>
<dbReference type="Proteomes" id="UP001276659">
    <property type="component" value="Unassembled WGS sequence"/>
</dbReference>
<comment type="caution">
    <text evidence="3">The sequence shown here is derived from an EMBL/GenBank/DDBJ whole genome shotgun (WGS) entry which is preliminary data.</text>
</comment>
<protein>
    <recommendedName>
        <fullName evidence="2">N-acetyltransferase domain-containing protein</fullName>
    </recommendedName>
</protein>
<feature type="compositionally biased region" description="Basic and acidic residues" evidence="1">
    <location>
        <begin position="127"/>
        <end position="155"/>
    </location>
</feature>
<feature type="domain" description="N-acetyltransferase" evidence="2">
    <location>
        <begin position="1005"/>
        <end position="1066"/>
    </location>
</feature>
<dbReference type="GO" id="GO:0016747">
    <property type="term" value="F:acyltransferase activity, transferring groups other than amino-acyl groups"/>
    <property type="evidence" value="ECO:0007669"/>
    <property type="project" value="InterPro"/>
</dbReference>
<keyword evidence="4" id="KW-1185">Reference proteome</keyword>
<dbReference type="InterPro" id="IPR016181">
    <property type="entry name" value="Acyl_CoA_acyltransferase"/>
</dbReference>
<evidence type="ECO:0000256" key="1">
    <source>
        <dbReference type="SAM" id="MobiDB-lite"/>
    </source>
</evidence>
<feature type="compositionally biased region" description="Polar residues" evidence="1">
    <location>
        <begin position="479"/>
        <end position="506"/>
    </location>
</feature>
<feature type="compositionally biased region" description="Basic residues" evidence="1">
    <location>
        <begin position="28"/>
        <end position="42"/>
    </location>
</feature>
<feature type="region of interest" description="Disordered" evidence="1">
    <location>
        <begin position="430"/>
        <end position="513"/>
    </location>
</feature>
<feature type="compositionally biased region" description="Basic and acidic residues" evidence="1">
    <location>
        <begin position="162"/>
        <end position="176"/>
    </location>
</feature>
<dbReference type="InterPro" id="IPR000182">
    <property type="entry name" value="GNAT_dom"/>
</dbReference>
<feature type="region of interest" description="Disordered" evidence="1">
    <location>
        <begin position="1"/>
        <end position="47"/>
    </location>
</feature>
<proteinExistence type="predicted"/>
<dbReference type="EMBL" id="JASNWA010000010">
    <property type="protein sequence ID" value="KAK3168330.1"/>
    <property type="molecule type" value="Genomic_DNA"/>
</dbReference>
<feature type="region of interest" description="Disordered" evidence="1">
    <location>
        <begin position="257"/>
        <end position="304"/>
    </location>
</feature>
<evidence type="ECO:0000259" key="2">
    <source>
        <dbReference type="Pfam" id="PF00583"/>
    </source>
</evidence>
<feature type="compositionally biased region" description="Polar residues" evidence="1">
    <location>
        <begin position="456"/>
        <end position="469"/>
    </location>
</feature>